<dbReference type="InterPro" id="IPR012337">
    <property type="entry name" value="RNaseH-like_sf"/>
</dbReference>
<dbReference type="PANTHER" id="PTHR10948">
    <property type="entry name" value="TRANSPOSASE"/>
    <property type="match status" value="1"/>
</dbReference>
<dbReference type="KEGG" id="nml:Namu_3555"/>
<dbReference type="InterPro" id="IPR053392">
    <property type="entry name" value="Transposase_IS30-like"/>
</dbReference>
<dbReference type="PANTHER" id="PTHR10948:SF23">
    <property type="entry name" value="TRANSPOSASE INSI FOR INSERTION SEQUENCE ELEMENT IS30A-RELATED"/>
    <property type="match status" value="1"/>
</dbReference>
<dbReference type="HOGENOM" id="CLU_035706_0_0_11"/>
<dbReference type="EMBL" id="CP001737">
    <property type="protein sequence ID" value="ACV79879.1"/>
    <property type="molecule type" value="Genomic_DNA"/>
</dbReference>
<reference evidence="2 3" key="2">
    <citation type="journal article" date="2010" name="Stand. Genomic Sci.">
        <title>Complete genome sequence of Nakamurella multipartita type strain (Y-104).</title>
        <authorList>
            <person name="Tice H."/>
            <person name="Mayilraj S."/>
            <person name="Sims D."/>
            <person name="Lapidus A."/>
            <person name="Nolan M."/>
            <person name="Lucas S."/>
            <person name="Glavina Del Rio T."/>
            <person name="Copeland A."/>
            <person name="Cheng J.F."/>
            <person name="Meincke L."/>
            <person name="Bruce D."/>
            <person name="Goodwin L."/>
            <person name="Pitluck S."/>
            <person name="Ivanova N."/>
            <person name="Mavromatis K."/>
            <person name="Ovchinnikova G."/>
            <person name="Pati A."/>
            <person name="Chen A."/>
            <person name="Palaniappan K."/>
            <person name="Land M."/>
            <person name="Hauser L."/>
            <person name="Chang Y.J."/>
            <person name="Jeffries C.D."/>
            <person name="Detter J.C."/>
            <person name="Brettin T."/>
            <person name="Rohde M."/>
            <person name="Goker M."/>
            <person name="Bristow J."/>
            <person name="Eisen J.A."/>
            <person name="Markowitz V."/>
            <person name="Hugenholtz P."/>
            <person name="Kyrpides N.C."/>
            <person name="Klenk H.P."/>
            <person name="Chen F."/>
        </authorList>
    </citation>
    <scope>NUCLEOTIDE SEQUENCE [LARGE SCALE GENOMIC DNA]</scope>
    <source>
        <strain evidence="3">ATCC 700099 / DSM 44233 / CIP 104796 / JCM 9543 / NBRC 105858 / Y-104</strain>
    </source>
</reference>
<dbReference type="Pfam" id="PF00665">
    <property type="entry name" value="rve"/>
    <property type="match status" value="1"/>
</dbReference>
<dbReference type="AlphaFoldDB" id="C8XEX8"/>
<dbReference type="GO" id="GO:0005829">
    <property type="term" value="C:cytosol"/>
    <property type="evidence" value="ECO:0007669"/>
    <property type="project" value="TreeGrafter"/>
</dbReference>
<dbReference type="InterPro" id="IPR001584">
    <property type="entry name" value="Integrase_cat-core"/>
</dbReference>
<gene>
    <name evidence="2" type="ordered locus">Namu_3555</name>
</gene>
<protein>
    <submittedName>
        <fullName evidence="2">Integrase catalytic region</fullName>
    </submittedName>
</protein>
<dbReference type="RefSeq" id="WP_015748733.1">
    <property type="nucleotide sequence ID" value="NC_013235.1"/>
</dbReference>
<dbReference type="GO" id="GO:0003676">
    <property type="term" value="F:nucleic acid binding"/>
    <property type="evidence" value="ECO:0007669"/>
    <property type="project" value="InterPro"/>
</dbReference>
<proteinExistence type="predicted"/>
<dbReference type="InterPro" id="IPR036397">
    <property type="entry name" value="RNaseH_sf"/>
</dbReference>
<dbReference type="PROSITE" id="PS50994">
    <property type="entry name" value="INTEGRASE"/>
    <property type="match status" value="1"/>
</dbReference>
<dbReference type="InterPro" id="IPR051917">
    <property type="entry name" value="Transposase-Integrase"/>
</dbReference>
<evidence type="ECO:0000313" key="2">
    <source>
        <dbReference type="EMBL" id="ACV79879.1"/>
    </source>
</evidence>
<dbReference type="eggNOG" id="COG2826">
    <property type="taxonomic scope" value="Bacteria"/>
</dbReference>
<dbReference type="Gene3D" id="3.30.420.10">
    <property type="entry name" value="Ribonuclease H-like superfamily/Ribonuclease H"/>
    <property type="match status" value="1"/>
</dbReference>
<dbReference type="GO" id="GO:0004803">
    <property type="term" value="F:transposase activity"/>
    <property type="evidence" value="ECO:0007669"/>
    <property type="project" value="TreeGrafter"/>
</dbReference>
<reference evidence="3" key="1">
    <citation type="submission" date="2009-09" db="EMBL/GenBank/DDBJ databases">
        <title>The complete genome of Nakamurella multipartita DSM 44233.</title>
        <authorList>
            <consortium name="US DOE Joint Genome Institute (JGI-PGF)"/>
            <person name="Lucas S."/>
            <person name="Copeland A."/>
            <person name="Lapidus A."/>
            <person name="Glavina del Rio T."/>
            <person name="Dalin E."/>
            <person name="Tice H."/>
            <person name="Bruce D."/>
            <person name="Goodwin L."/>
            <person name="Pitluck S."/>
            <person name="Kyrpides N."/>
            <person name="Mavromatis K."/>
            <person name="Ivanova N."/>
            <person name="Ovchinnikova G."/>
            <person name="Sims D."/>
            <person name="Meincke L."/>
            <person name="Brettin T."/>
            <person name="Detter J.C."/>
            <person name="Han C."/>
            <person name="Larimer F."/>
            <person name="Land M."/>
            <person name="Hauser L."/>
            <person name="Markowitz V."/>
            <person name="Cheng J.-F."/>
            <person name="Hugenholtz P."/>
            <person name="Woyke T."/>
            <person name="Wu D."/>
            <person name="Klenk H.-P."/>
            <person name="Eisen J.A."/>
        </authorList>
    </citation>
    <scope>NUCLEOTIDE SEQUENCE [LARGE SCALE GENOMIC DNA]</scope>
    <source>
        <strain evidence="3">ATCC 700099 / DSM 44233 / CIP 104796 / JCM 9543 / NBRC 105858 / Y-104</strain>
    </source>
</reference>
<dbReference type="GO" id="GO:0032196">
    <property type="term" value="P:transposition"/>
    <property type="evidence" value="ECO:0007669"/>
    <property type="project" value="TreeGrafter"/>
</dbReference>
<dbReference type="NCBIfam" id="NF033563">
    <property type="entry name" value="transpos_IS30"/>
    <property type="match status" value="1"/>
</dbReference>
<dbReference type="InParanoid" id="C8XEX8"/>
<evidence type="ECO:0000313" key="3">
    <source>
        <dbReference type="Proteomes" id="UP000002218"/>
    </source>
</evidence>
<name>C8XEX8_NAKMY</name>
<sequence length="317" mass="35768">MIQAGHAGLIPAQIARQIGRHRATVCRELARNQGPDGTYYASIAHVKAANRRRRPKSFKLRSNPRLCRQIELYMDQGWSPGLIAQVLAIDHASNQAWRVSHETIYQCLYVQTRGLLRADLHQQLSLKRSARVSRTGTRRDPSPFKQAYTISDRPAEADDRAVPGHWEGDLIVGKNNGSAIGTLVERSSRFTILLHLPGRHTADEVAAAMIAQMRRLPEHLRRSVTWDRGVELAAYRDIQLALDTTLYFCDPRSPWQRGTNENTNRLLRHWFAKGTDLSVHTAADLKRVQDSLNQRPRPTLGLRTPAQAMAQFLAQAA</sequence>
<accession>C8XEX8</accession>
<keyword evidence="3" id="KW-1185">Reference proteome</keyword>
<dbReference type="Proteomes" id="UP000002218">
    <property type="component" value="Chromosome"/>
</dbReference>
<feature type="domain" description="Integrase catalytic" evidence="1">
    <location>
        <begin position="159"/>
        <end position="313"/>
    </location>
</feature>
<organism evidence="2 3">
    <name type="scientific">Nakamurella multipartita (strain ATCC 700099 / DSM 44233 / CIP 104796 / JCM 9543 / NBRC 105858 / Y-104)</name>
    <name type="common">Microsphaera multipartita</name>
    <dbReference type="NCBI Taxonomy" id="479431"/>
    <lineage>
        <taxon>Bacteria</taxon>
        <taxon>Bacillati</taxon>
        <taxon>Actinomycetota</taxon>
        <taxon>Actinomycetes</taxon>
        <taxon>Nakamurellales</taxon>
        <taxon>Nakamurellaceae</taxon>
        <taxon>Nakamurella</taxon>
    </lineage>
</organism>
<dbReference type="SUPFAM" id="SSF53098">
    <property type="entry name" value="Ribonuclease H-like"/>
    <property type="match status" value="1"/>
</dbReference>
<dbReference type="GO" id="GO:0015074">
    <property type="term" value="P:DNA integration"/>
    <property type="evidence" value="ECO:0007669"/>
    <property type="project" value="InterPro"/>
</dbReference>
<evidence type="ECO:0000259" key="1">
    <source>
        <dbReference type="PROSITE" id="PS50994"/>
    </source>
</evidence>